<dbReference type="NCBIfam" id="TIGR01593">
    <property type="entry name" value="holin_tox_secr"/>
    <property type="match status" value="1"/>
</dbReference>
<keyword evidence="3 5" id="KW-1133">Transmembrane helix</keyword>
<sequence>MKRGTLHKMINTLWNLWTATEVKIGCLFSIAWLCFNQLVGGVDEQINALVVLVTCDIITGIWASFKLHAFASSIATHGLYKKAAMFLIIGLGVLLDSAMNTHMVRTLFIGAFAIVEALSIVENIDRIGYGQYIPSFIRGALAQIAKEKKVDRLDDQ</sequence>
<organism evidence="6">
    <name type="scientific">virus sp. ctLGd4</name>
    <dbReference type="NCBI Taxonomy" id="2826800"/>
    <lineage>
        <taxon>Viruses</taxon>
    </lineage>
</organism>
<evidence type="ECO:0000313" key="6">
    <source>
        <dbReference type="EMBL" id="DAE27400.1"/>
    </source>
</evidence>
<accession>A0A8S5R7M6</accession>
<evidence type="ECO:0000256" key="5">
    <source>
        <dbReference type="SAM" id="Phobius"/>
    </source>
</evidence>
<reference evidence="6" key="1">
    <citation type="journal article" date="2021" name="Proc. Natl. Acad. Sci. U.S.A.">
        <title>A Catalog of Tens of Thousands of Viruses from Human Metagenomes Reveals Hidden Associations with Chronic Diseases.</title>
        <authorList>
            <person name="Tisza M.J."/>
            <person name="Buck C.B."/>
        </authorList>
    </citation>
    <scope>NUCLEOTIDE SEQUENCE</scope>
    <source>
        <strain evidence="6">CtLGd4</strain>
    </source>
</reference>
<evidence type="ECO:0000256" key="2">
    <source>
        <dbReference type="ARBA" id="ARBA00022692"/>
    </source>
</evidence>
<name>A0A8S5R7M6_9VIRU</name>
<feature type="transmembrane region" description="Helical" evidence="5">
    <location>
        <begin position="12"/>
        <end position="33"/>
    </location>
</feature>
<dbReference type="GO" id="GO:0016020">
    <property type="term" value="C:membrane"/>
    <property type="evidence" value="ECO:0007669"/>
    <property type="project" value="UniProtKB-SubCell"/>
</dbReference>
<evidence type="ECO:0000256" key="3">
    <source>
        <dbReference type="ARBA" id="ARBA00022989"/>
    </source>
</evidence>
<comment type="subcellular location">
    <subcellularLocation>
        <location evidence="1">Membrane</location>
        <topology evidence="1">Multi-pass membrane protein</topology>
    </subcellularLocation>
</comment>
<protein>
    <submittedName>
        <fullName evidence="6">Holin</fullName>
    </submittedName>
</protein>
<feature type="transmembrane region" description="Helical" evidence="5">
    <location>
        <begin position="79"/>
        <end position="97"/>
    </location>
</feature>
<proteinExistence type="predicted"/>
<dbReference type="Pfam" id="PF05105">
    <property type="entry name" value="Phage_holin_4_1"/>
    <property type="match status" value="1"/>
</dbReference>
<dbReference type="EMBL" id="BK015837">
    <property type="protein sequence ID" value="DAE27400.1"/>
    <property type="molecule type" value="Genomic_DNA"/>
</dbReference>
<evidence type="ECO:0000256" key="1">
    <source>
        <dbReference type="ARBA" id="ARBA00004141"/>
    </source>
</evidence>
<dbReference type="InterPro" id="IPR006480">
    <property type="entry name" value="Phage_holin_4_1"/>
</dbReference>
<evidence type="ECO:0000256" key="4">
    <source>
        <dbReference type="ARBA" id="ARBA00023136"/>
    </source>
</evidence>
<keyword evidence="2 5" id="KW-0812">Transmembrane</keyword>
<keyword evidence="4 5" id="KW-0472">Membrane</keyword>